<feature type="region of interest" description="Disordered" evidence="1">
    <location>
        <begin position="1235"/>
        <end position="1468"/>
    </location>
</feature>
<dbReference type="GO" id="GO:0030866">
    <property type="term" value="P:cortical actin cytoskeleton organization"/>
    <property type="evidence" value="ECO:0007669"/>
    <property type="project" value="TreeGrafter"/>
</dbReference>
<name>A0AAV6PTR6_SOLSE</name>
<feature type="region of interest" description="Disordered" evidence="1">
    <location>
        <begin position="725"/>
        <end position="808"/>
    </location>
</feature>
<feature type="compositionally biased region" description="Basic and acidic residues" evidence="1">
    <location>
        <begin position="1452"/>
        <end position="1463"/>
    </location>
</feature>
<dbReference type="PROSITE" id="PS51444">
    <property type="entry name" value="FH2"/>
    <property type="match status" value="1"/>
</dbReference>
<feature type="compositionally biased region" description="Basic residues" evidence="1">
    <location>
        <begin position="1022"/>
        <end position="1032"/>
    </location>
</feature>
<dbReference type="InterPro" id="IPR014767">
    <property type="entry name" value="DAD_dom"/>
</dbReference>
<dbReference type="GO" id="GO:0045214">
    <property type="term" value="P:sarcomere organization"/>
    <property type="evidence" value="ECO:0007669"/>
    <property type="project" value="TreeGrafter"/>
</dbReference>
<dbReference type="InterPro" id="IPR029420">
    <property type="entry name" value="MTBP_central"/>
</dbReference>
<feature type="domain" description="FH2" evidence="4">
    <location>
        <begin position="1711"/>
        <end position="2107"/>
    </location>
</feature>
<proteinExistence type="predicted"/>
<dbReference type="InterPro" id="IPR015425">
    <property type="entry name" value="FH2_Formin"/>
</dbReference>
<evidence type="ECO:0000259" key="2">
    <source>
        <dbReference type="PROSITE" id="PS51231"/>
    </source>
</evidence>
<dbReference type="Pfam" id="PF14918">
    <property type="entry name" value="MTBP_N"/>
    <property type="match status" value="1"/>
</dbReference>
<feature type="compositionally biased region" description="Basic residues" evidence="1">
    <location>
        <begin position="2214"/>
        <end position="2224"/>
    </location>
</feature>
<evidence type="ECO:0000313" key="5">
    <source>
        <dbReference type="EMBL" id="KAG7476029.1"/>
    </source>
</evidence>
<dbReference type="InterPro" id="IPR029418">
    <property type="entry name" value="MTBP_C"/>
</dbReference>
<dbReference type="GO" id="GO:0051015">
    <property type="term" value="F:actin filament binding"/>
    <property type="evidence" value="ECO:0007669"/>
    <property type="project" value="TreeGrafter"/>
</dbReference>
<dbReference type="SMART" id="SM00498">
    <property type="entry name" value="FH2"/>
    <property type="match status" value="1"/>
</dbReference>
<dbReference type="GO" id="GO:0005856">
    <property type="term" value="C:cytoskeleton"/>
    <property type="evidence" value="ECO:0007669"/>
    <property type="project" value="TreeGrafter"/>
</dbReference>
<dbReference type="GO" id="GO:0005737">
    <property type="term" value="C:cytoplasm"/>
    <property type="evidence" value="ECO:0007669"/>
    <property type="project" value="TreeGrafter"/>
</dbReference>
<feature type="compositionally biased region" description="Polar residues" evidence="1">
    <location>
        <begin position="1270"/>
        <end position="1286"/>
    </location>
</feature>
<dbReference type="Pfam" id="PF14919">
    <property type="entry name" value="MTBP_mid"/>
    <property type="match status" value="1"/>
</dbReference>
<dbReference type="PANTHER" id="PTHR45920">
    <property type="entry name" value="FORMIN HOMOLOGY 2 DOMAIN CONTAINING, ISOFORM I"/>
    <property type="match status" value="1"/>
</dbReference>
<feature type="compositionally biased region" description="Polar residues" evidence="1">
    <location>
        <begin position="2145"/>
        <end position="2157"/>
    </location>
</feature>
<feature type="domain" description="GBD/FH3" evidence="3">
    <location>
        <begin position="688"/>
        <end position="1088"/>
    </location>
</feature>
<dbReference type="InterPro" id="IPR029421">
    <property type="entry name" value="MTBP_N"/>
</dbReference>
<feature type="compositionally biased region" description="Basic and acidic residues" evidence="1">
    <location>
        <begin position="793"/>
        <end position="805"/>
    </location>
</feature>
<feature type="compositionally biased region" description="Basic and acidic residues" evidence="1">
    <location>
        <begin position="1174"/>
        <end position="1205"/>
    </location>
</feature>
<feature type="region of interest" description="Disordered" evidence="1">
    <location>
        <begin position="994"/>
        <end position="1205"/>
    </location>
</feature>
<dbReference type="Pfam" id="PF14920">
    <property type="entry name" value="MTBP_C"/>
    <property type="match status" value="1"/>
</dbReference>
<dbReference type="PROSITE" id="PS51232">
    <property type="entry name" value="GBD_FH3"/>
    <property type="match status" value="1"/>
</dbReference>
<gene>
    <name evidence="5" type="ORF">JOB18_043358</name>
</gene>
<feature type="compositionally biased region" description="Acidic residues" evidence="1">
    <location>
        <begin position="1064"/>
        <end position="1089"/>
    </location>
</feature>
<dbReference type="GO" id="GO:0055003">
    <property type="term" value="P:cardiac myofibril assembly"/>
    <property type="evidence" value="ECO:0007669"/>
    <property type="project" value="TreeGrafter"/>
</dbReference>
<feature type="compositionally biased region" description="Acidic residues" evidence="1">
    <location>
        <begin position="1397"/>
        <end position="1409"/>
    </location>
</feature>
<keyword evidence="6" id="KW-1185">Reference proteome</keyword>
<dbReference type="EMBL" id="JAGKHQ010000021">
    <property type="protein sequence ID" value="KAG7476029.1"/>
    <property type="molecule type" value="Genomic_DNA"/>
</dbReference>
<feature type="region of interest" description="Disordered" evidence="1">
    <location>
        <begin position="1577"/>
        <end position="1610"/>
    </location>
</feature>
<dbReference type="FunFam" id="1.20.58.2220:FF:000004">
    <property type="entry name" value="Formin homology 2 domain-containing 3"/>
    <property type="match status" value="1"/>
</dbReference>
<dbReference type="Proteomes" id="UP000693946">
    <property type="component" value="Linkage Group LG9"/>
</dbReference>
<feature type="compositionally biased region" description="Polar residues" evidence="1">
    <location>
        <begin position="2115"/>
        <end position="2126"/>
    </location>
</feature>
<evidence type="ECO:0000313" key="6">
    <source>
        <dbReference type="Proteomes" id="UP000693946"/>
    </source>
</evidence>
<evidence type="ECO:0000256" key="1">
    <source>
        <dbReference type="SAM" id="MobiDB-lite"/>
    </source>
</evidence>
<protein>
    <submittedName>
        <fullName evidence="5">FH1/FH2 domain-containing protein 3 isoform X1</fullName>
    </submittedName>
</protein>
<feature type="region of interest" description="Disordered" evidence="1">
    <location>
        <begin position="680"/>
        <end position="699"/>
    </location>
</feature>
<dbReference type="InterPro" id="IPR014768">
    <property type="entry name" value="GBD/FH3_dom"/>
</dbReference>
<accession>A0AAV6PTR6</accession>
<evidence type="ECO:0000259" key="3">
    <source>
        <dbReference type="PROSITE" id="PS51232"/>
    </source>
</evidence>
<feature type="compositionally biased region" description="Low complexity" evidence="1">
    <location>
        <begin position="728"/>
        <end position="778"/>
    </location>
</feature>
<dbReference type="PANTHER" id="PTHR45920:SF3">
    <property type="entry name" value="FH1_FH2 DOMAIN-CONTAINING PROTEIN 3"/>
    <property type="match status" value="1"/>
</dbReference>
<feature type="domain" description="DAD" evidence="2">
    <location>
        <begin position="2188"/>
        <end position="2220"/>
    </location>
</feature>
<feature type="compositionally biased region" description="Polar residues" evidence="1">
    <location>
        <begin position="1094"/>
        <end position="1113"/>
    </location>
</feature>
<feature type="compositionally biased region" description="Acidic residues" evidence="1">
    <location>
        <begin position="1363"/>
        <end position="1383"/>
    </location>
</feature>
<feature type="compositionally biased region" description="Polar residues" evidence="1">
    <location>
        <begin position="1595"/>
        <end position="1604"/>
    </location>
</feature>
<dbReference type="PROSITE" id="PS51231">
    <property type="entry name" value="DAD"/>
    <property type="match status" value="1"/>
</dbReference>
<comment type="caution">
    <text evidence="5">The sequence shown here is derived from an EMBL/GenBank/DDBJ whole genome shotgun (WGS) entry which is preliminary data.</text>
</comment>
<feature type="compositionally biased region" description="Low complexity" evidence="1">
    <location>
        <begin position="1033"/>
        <end position="1053"/>
    </location>
</feature>
<dbReference type="Pfam" id="PF02181">
    <property type="entry name" value="FH2"/>
    <property type="match status" value="1"/>
</dbReference>
<sequence>MDRYVLVISFCQTDVEAEDQFKYLEPVKRIYNRLVDISTQESERGISLFPACSLNGSPSCLKWYFAVQACLGVSQFCSLDWEPLGTGHQKTDSEEEKLSVVDSCFSCLSNQEAPDQKADQSALTELLEEAADGLHLLSDKLPPPGKALLDVLVLGSADQSPPVKDLLPLLGALKHMSCWHSAKINVVTQHTAGWQKVASYLSAALEVPSDLDSCIDHKELWRGSLVIREKKYVSELRFNGFSLRSPVHHRSGSSLLHLPCTSTDHKLQSEVFHYYAPALDLVQLVNLSDLPSFVMSSSCFELGLCGKSAKAKLLLDQLRSLRGQVGALFSLSCVITPIAQAAASQISSQRWRESIDRRLKSIPVPDVEVKGESAHFFLLVQGADDTGFGSCRVRMLHSTSQINGAAAMATLTGLMREKCLSSSGGNVAKILSTLPCLQGDGLLKRERKVTQVQALVLKEYRRQKEEEEEEYNSTSIPINDVKAILSLAREQYLNMLDSTLLPAAACLTNKQGTAKKSVFQTVSHQPSEWPERSVLHNIENLLKRRQRKRFGLLGPGSSDSLLGPKDSQKTSALLDAKELLKHFTSDGLPAGELQPLAINRGTNVFQLSPDLSPGRASKLPFDKASASHYHGIEFCLDNQRSLDRDQAFVRLQSRLIRHETQSTCTKEPCALPFALSPAPSPAVMSEPGSVPDGESLQNADVARLKRRSWDTDIVGGYSRKRLVKSESSDSLCSQSSGSSGTHPVIRSLRQQPSRSQSTSASITASSSVTRRTSSVTLPDADKPKAPQQTQHVQSEEKLAAKESRSQKHNRMLQEVVAKTLKLHGINTEHECFDACSKRLFDISKFYLKDLKTSRGLHDEMKKAASSNVKQFRLVVKTALKLLLVFVEYTESNAALLIKAVNVVDGKREAKPWSNLMEILDEKDGVDTELLVYAMTLINKTLAGLPDQDSYYDMVDCLEEQGIEFVAQRHVNRKGTDLDLVEQFNIYEMTLRHEDGDEVQLPPSSRKDRRRASVGGTNERRGLERRRSRRHSLQNRSHSSAPASPSRSHTHASSFLPFDGQGVEDISEREEDEEEEAEEEGEEEEEEADDESHPVTESSRQGACSSTETNNPPTRYTARKPCWSERISANGTVYPGRHQAPTSPIHRFPSSAASTPDSQPDRPTLGGLLTSSYRQHQESLAAERERRRLEREERLQRIEREERNRFNRDYVDKREEARQAREERYKAVERLAAEEFERERPRMPTRGRTEITLCLSSNPASRAASRCATPSPITLQENTVNAAQQTSRTEHVSEPNLDPQTRNKSPAPELTVSASAPTPPSEPEQQQTETESHAETEHVAESHQNVVTEHESDEQSGMEKEERQEQEEECRDEAVDEEQVEEVEGPNVEEVVEHDVEVDVELEEEEEECEREQTAERDTDDSVMLSEKERQNEEVNEKDNCSASSISSTSSTLEREEREEKLTGDIDAGQWTQCIKDADVNDQCTEILNSKRFMLDMLYAQTTASKDEERVGETEKETCKCEKESEVSDLSVASLASRISTLEAHRQAREENVKKMEVGHLDNQGSVRAVAEKFGDLVKGLTSPPEGEASKEQQTDKSSATTASSGLPPKKESDYIWDQLMASPRELRIKDIDFTDLRDDDDLDILDMDNMMGSRDLIPPPPPPLLCNTALPPPPPLFGCPPPPPMLGKMMPPPPPFMPPIPPPSPHLIRGEVPLFQKKKKTIRLFWNEVRPVDWQCKSHKFCKESLWSKLEPIKLDTSKLEQLFESKSKELPVTRKAAVDGKRQEILVLDSKRSNAINIGLTVLPPPRTIKTAILNFDEYALNKEGIEKILTMIPTEEEKQRIQEAQLVNPDIPLGSAEQFLLILSSITELSARLQLWAFKMDYELIEKEVAEPLQDLKEGMDQLEKNSTLRHILTTLLAIGNFLNGTNAKGFELSYLEKVPEVKDTVHKQSLLHHTCSFVVEKFPDSTDLYSEIGAITRLTKVDFDQLQDNLAQMERRCKASWDHLKVIAKHEMKPALKQKMSDFLKDCAERIIILKIVHRRIINRFHAFLLFLGHPIYAVREVSIHRFSKILSEFALEYRTTRERVLQQKQKRANHRERNKTRGKMITDSGKFGSSPQESQPQGIQYAEDAAEHENMKAVLKSSLQCGEGSTSTVPGLRTRTRAGSARGRAPPWCSASGDPVTCADDTADEIMERIVRSATQGPSQRTQPRERRRSRVNRKSLRRTLKNGLTTEEASALGFSSGTEMQV</sequence>
<feature type="compositionally biased region" description="Low complexity" evidence="1">
    <location>
        <begin position="1441"/>
        <end position="1451"/>
    </location>
</feature>
<organism evidence="5 6">
    <name type="scientific">Solea senegalensis</name>
    <name type="common">Senegalese sole</name>
    <dbReference type="NCBI Taxonomy" id="28829"/>
    <lineage>
        <taxon>Eukaryota</taxon>
        <taxon>Metazoa</taxon>
        <taxon>Chordata</taxon>
        <taxon>Craniata</taxon>
        <taxon>Vertebrata</taxon>
        <taxon>Euteleostomi</taxon>
        <taxon>Actinopterygii</taxon>
        <taxon>Neopterygii</taxon>
        <taxon>Teleostei</taxon>
        <taxon>Neoteleostei</taxon>
        <taxon>Acanthomorphata</taxon>
        <taxon>Carangaria</taxon>
        <taxon>Pleuronectiformes</taxon>
        <taxon>Pleuronectoidei</taxon>
        <taxon>Soleidae</taxon>
        <taxon>Solea</taxon>
    </lineage>
</organism>
<evidence type="ECO:0000259" key="4">
    <source>
        <dbReference type="PROSITE" id="PS51444"/>
    </source>
</evidence>
<feature type="compositionally biased region" description="Basic and acidic residues" evidence="1">
    <location>
        <begin position="1425"/>
        <end position="1439"/>
    </location>
</feature>
<feature type="compositionally biased region" description="Basic and acidic residues" evidence="1">
    <location>
        <begin position="1329"/>
        <end position="1340"/>
    </location>
</feature>
<feature type="region of interest" description="Disordered" evidence="1">
    <location>
        <begin position="2200"/>
        <end position="2224"/>
    </location>
</feature>
<feature type="region of interest" description="Disordered" evidence="1">
    <location>
        <begin position="2108"/>
        <end position="2127"/>
    </location>
</feature>
<reference evidence="5 6" key="1">
    <citation type="journal article" date="2021" name="Sci. Rep.">
        <title>Chromosome anchoring in Senegalese sole (Solea senegalensis) reveals sex-associated markers and genome rearrangements in flatfish.</title>
        <authorList>
            <person name="Guerrero-Cozar I."/>
            <person name="Gomez-Garrido J."/>
            <person name="Berbel C."/>
            <person name="Martinez-Blanch J.F."/>
            <person name="Alioto T."/>
            <person name="Claros M.G."/>
            <person name="Gagnaire P.A."/>
            <person name="Manchado M."/>
        </authorList>
    </citation>
    <scope>NUCLEOTIDE SEQUENCE [LARGE SCALE GENOMIC DNA]</scope>
    <source>
        <strain evidence="5">Sse05_10M</strain>
    </source>
</reference>
<feature type="region of interest" description="Disordered" evidence="1">
    <location>
        <begin position="2144"/>
        <end position="2182"/>
    </location>
</feature>